<proteinExistence type="predicted"/>
<dbReference type="InterPro" id="IPR016040">
    <property type="entry name" value="NAD(P)-bd_dom"/>
</dbReference>
<protein>
    <submittedName>
        <fullName evidence="2">SDR family oxidoreductase</fullName>
    </submittedName>
</protein>
<keyword evidence="3" id="KW-1185">Reference proteome</keyword>
<dbReference type="Gene3D" id="3.40.50.720">
    <property type="entry name" value="NAD(P)-binding Rossmann-like Domain"/>
    <property type="match status" value="1"/>
</dbReference>
<dbReference type="CDD" id="cd05244">
    <property type="entry name" value="BVR-B_like_SDR_a"/>
    <property type="match status" value="1"/>
</dbReference>
<name>A0ABP6IK66_9ACTN</name>
<dbReference type="RefSeq" id="WP_344975397.1">
    <property type="nucleotide sequence ID" value="NZ_BAAAVI010000035.1"/>
</dbReference>
<feature type="domain" description="NAD(P)-binding" evidence="1">
    <location>
        <begin position="7"/>
        <end position="202"/>
    </location>
</feature>
<evidence type="ECO:0000313" key="3">
    <source>
        <dbReference type="Proteomes" id="UP001500831"/>
    </source>
</evidence>
<evidence type="ECO:0000313" key="2">
    <source>
        <dbReference type="EMBL" id="GAA2883641.1"/>
    </source>
</evidence>
<dbReference type="PANTHER" id="PTHR43355:SF2">
    <property type="entry name" value="FLAVIN REDUCTASE (NADPH)"/>
    <property type="match status" value="1"/>
</dbReference>
<dbReference type="InterPro" id="IPR051606">
    <property type="entry name" value="Polyketide_Oxido-like"/>
</dbReference>
<dbReference type="Proteomes" id="UP001500831">
    <property type="component" value="Unassembled WGS sequence"/>
</dbReference>
<organism evidence="2 3">
    <name type="scientific">Streptosporangium fragile</name>
    <dbReference type="NCBI Taxonomy" id="46186"/>
    <lineage>
        <taxon>Bacteria</taxon>
        <taxon>Bacillati</taxon>
        <taxon>Actinomycetota</taxon>
        <taxon>Actinomycetes</taxon>
        <taxon>Streptosporangiales</taxon>
        <taxon>Streptosporangiaceae</taxon>
        <taxon>Streptosporangium</taxon>
    </lineage>
</organism>
<sequence length="213" mass="22380">MKLTVCGATGGTGQEIVRQALAAGHEVTAVVRDPARLPEGLTGLRVVTADVTDPKALRPAMEGRDAVVSGIGPRSRKQARAGVVAPATRAILSAMALCGVRRFVAVSAAPVGPSPEGDPFLDRRIILPLVRRSLRDVYADLGAMEQAVGGSDTEWTIVRPPRLLDRPLTGTYRRVVGANVPAGRTIARSDLAHAILTLLDDPATVRQVVGVAY</sequence>
<dbReference type="InterPro" id="IPR036291">
    <property type="entry name" value="NAD(P)-bd_dom_sf"/>
</dbReference>
<gene>
    <name evidence="2" type="ORF">GCM10010517_46910</name>
</gene>
<evidence type="ECO:0000259" key="1">
    <source>
        <dbReference type="Pfam" id="PF13460"/>
    </source>
</evidence>
<dbReference type="PANTHER" id="PTHR43355">
    <property type="entry name" value="FLAVIN REDUCTASE (NADPH)"/>
    <property type="match status" value="1"/>
</dbReference>
<comment type="caution">
    <text evidence="2">The sequence shown here is derived from an EMBL/GenBank/DDBJ whole genome shotgun (WGS) entry which is preliminary data.</text>
</comment>
<dbReference type="Pfam" id="PF13460">
    <property type="entry name" value="NAD_binding_10"/>
    <property type="match status" value="1"/>
</dbReference>
<reference evidence="3" key="1">
    <citation type="journal article" date="2019" name="Int. J. Syst. Evol. Microbiol.">
        <title>The Global Catalogue of Microorganisms (GCM) 10K type strain sequencing project: providing services to taxonomists for standard genome sequencing and annotation.</title>
        <authorList>
            <consortium name="The Broad Institute Genomics Platform"/>
            <consortium name="The Broad Institute Genome Sequencing Center for Infectious Disease"/>
            <person name="Wu L."/>
            <person name="Ma J."/>
        </authorList>
    </citation>
    <scope>NUCLEOTIDE SEQUENCE [LARGE SCALE GENOMIC DNA]</scope>
    <source>
        <strain evidence="3">JCM 6242</strain>
    </source>
</reference>
<accession>A0ABP6IK66</accession>
<dbReference type="SUPFAM" id="SSF51735">
    <property type="entry name" value="NAD(P)-binding Rossmann-fold domains"/>
    <property type="match status" value="1"/>
</dbReference>
<dbReference type="EMBL" id="BAAAVI010000035">
    <property type="protein sequence ID" value="GAA2883641.1"/>
    <property type="molecule type" value="Genomic_DNA"/>
</dbReference>